<feature type="transmembrane region" description="Helical" evidence="7">
    <location>
        <begin position="351"/>
        <end position="376"/>
    </location>
</feature>
<keyword evidence="7" id="KW-0813">Transport</keyword>
<dbReference type="InterPro" id="IPR004681">
    <property type="entry name" value="TRAP_DctM"/>
</dbReference>
<organism evidence="9 10">
    <name type="scientific">Acuticoccus mangrovi</name>
    <dbReference type="NCBI Taxonomy" id="2796142"/>
    <lineage>
        <taxon>Bacteria</taxon>
        <taxon>Pseudomonadati</taxon>
        <taxon>Pseudomonadota</taxon>
        <taxon>Alphaproteobacteria</taxon>
        <taxon>Hyphomicrobiales</taxon>
        <taxon>Amorphaceae</taxon>
        <taxon>Acuticoccus</taxon>
    </lineage>
</organism>
<sequence length="419" mass="43969">MWLSLGLFAGGALLGAPIAFALVLAGFGYMLVAGDYPSSVSAYLFATLNSSTLLSIPFFILAAEILNQSGATRSLVKMIDAWIGHNSGGLPVVAVVAVAFFSAICGSSAATAAAIGSIMIPEMIERGYGRRFSIGLIAAAGGIGILIPPSIPLIVYGMVAETSIAALFSAATLPGIALAAILCAIAYVVGRRTETARSPRRSWAERVTATRRSLGILFLPVIILGGIYSGIFTPTESAAIACIYALLLAVTVHRVSLTALPRMLTTAAATASMVMLILAAANLFSYGLTAERVPHAVFEWLMALELDRWQLLLGLMLFFVLAGMFLEVISIILITMPILLPVLAASGIDPIYFAVLLVVNMELAVITPPIGLNLFVISAVSGVPVTEVIRGAVPFVAVIVVFLLALMYLPGVERLVLSW</sequence>
<dbReference type="AlphaFoldDB" id="A0A934ME96"/>
<keyword evidence="2" id="KW-1003">Cell membrane</keyword>
<feature type="transmembrane region" description="Helical" evidence="7">
    <location>
        <begin position="92"/>
        <end position="120"/>
    </location>
</feature>
<feature type="transmembrane region" description="Helical" evidence="7">
    <location>
        <begin position="132"/>
        <end position="158"/>
    </location>
</feature>
<keyword evidence="10" id="KW-1185">Reference proteome</keyword>
<feature type="transmembrane region" description="Helical" evidence="7">
    <location>
        <begin position="43"/>
        <end position="66"/>
    </location>
</feature>
<gene>
    <name evidence="9" type="ORF">JCR33_00500</name>
</gene>
<feature type="domain" description="TRAP C4-dicarboxylate transport system permease DctM subunit" evidence="8">
    <location>
        <begin position="6"/>
        <end position="411"/>
    </location>
</feature>
<feature type="transmembrane region" description="Helical" evidence="7">
    <location>
        <begin position="237"/>
        <end position="255"/>
    </location>
</feature>
<dbReference type="PIRSF" id="PIRSF006066">
    <property type="entry name" value="HI0050"/>
    <property type="match status" value="1"/>
</dbReference>
<feature type="transmembrane region" description="Helical" evidence="7">
    <location>
        <begin position="211"/>
        <end position="231"/>
    </location>
</feature>
<dbReference type="PANTHER" id="PTHR33362:SF5">
    <property type="entry name" value="C4-DICARBOXYLATE TRAP TRANSPORTER LARGE PERMEASE PROTEIN DCTM"/>
    <property type="match status" value="1"/>
</dbReference>
<feature type="transmembrane region" description="Helical" evidence="7">
    <location>
        <begin position="164"/>
        <end position="190"/>
    </location>
</feature>
<evidence type="ECO:0000256" key="1">
    <source>
        <dbReference type="ARBA" id="ARBA00004429"/>
    </source>
</evidence>
<feature type="transmembrane region" description="Helical" evidence="7">
    <location>
        <begin position="267"/>
        <end position="289"/>
    </location>
</feature>
<comment type="similarity">
    <text evidence="7">Belongs to the TRAP transporter large permease family.</text>
</comment>
<proteinExistence type="inferred from homology"/>
<dbReference type="Proteomes" id="UP000609531">
    <property type="component" value="Unassembled WGS sequence"/>
</dbReference>
<feature type="transmembrane region" description="Helical" evidence="7">
    <location>
        <begin position="388"/>
        <end position="409"/>
    </location>
</feature>
<dbReference type="GO" id="GO:0022857">
    <property type="term" value="F:transmembrane transporter activity"/>
    <property type="evidence" value="ECO:0007669"/>
    <property type="project" value="UniProtKB-UniRule"/>
</dbReference>
<evidence type="ECO:0000259" key="8">
    <source>
        <dbReference type="Pfam" id="PF06808"/>
    </source>
</evidence>
<keyword evidence="6 7" id="KW-0472">Membrane</keyword>
<evidence type="ECO:0000256" key="3">
    <source>
        <dbReference type="ARBA" id="ARBA00022519"/>
    </source>
</evidence>
<comment type="function">
    <text evidence="7">Part of the tripartite ATP-independent periplasmic (TRAP) transport system.</text>
</comment>
<dbReference type="Pfam" id="PF06808">
    <property type="entry name" value="DctM"/>
    <property type="match status" value="1"/>
</dbReference>
<keyword evidence="4 7" id="KW-0812">Transmembrane</keyword>
<evidence type="ECO:0000313" key="10">
    <source>
        <dbReference type="Proteomes" id="UP000609531"/>
    </source>
</evidence>
<comment type="subunit">
    <text evidence="7">The complex comprises the extracytoplasmic solute receptor protein and the two transmembrane proteins.</text>
</comment>
<evidence type="ECO:0000256" key="7">
    <source>
        <dbReference type="RuleBase" id="RU369079"/>
    </source>
</evidence>
<accession>A0A934ME96</accession>
<comment type="subcellular location">
    <subcellularLocation>
        <location evidence="1 7">Cell inner membrane</location>
        <topology evidence="1 7">Multi-pass membrane protein</topology>
    </subcellularLocation>
</comment>
<feature type="transmembrane region" description="Helical" evidence="7">
    <location>
        <begin position="309"/>
        <end position="339"/>
    </location>
</feature>
<keyword evidence="3 7" id="KW-0997">Cell inner membrane</keyword>
<dbReference type="InterPro" id="IPR010656">
    <property type="entry name" value="DctM"/>
</dbReference>
<evidence type="ECO:0000256" key="2">
    <source>
        <dbReference type="ARBA" id="ARBA00022475"/>
    </source>
</evidence>
<dbReference type="GO" id="GO:0005886">
    <property type="term" value="C:plasma membrane"/>
    <property type="evidence" value="ECO:0007669"/>
    <property type="project" value="UniProtKB-SubCell"/>
</dbReference>
<keyword evidence="5 7" id="KW-1133">Transmembrane helix</keyword>
<dbReference type="EMBL" id="JAEKJA010000001">
    <property type="protein sequence ID" value="MBJ3774148.1"/>
    <property type="molecule type" value="Genomic_DNA"/>
</dbReference>
<comment type="caution">
    <text evidence="9">The sequence shown here is derived from an EMBL/GenBank/DDBJ whole genome shotgun (WGS) entry which is preliminary data.</text>
</comment>
<feature type="transmembrane region" description="Helical" evidence="7">
    <location>
        <begin position="6"/>
        <end position="31"/>
    </location>
</feature>
<evidence type="ECO:0000256" key="5">
    <source>
        <dbReference type="ARBA" id="ARBA00022989"/>
    </source>
</evidence>
<name>A0A934ME96_9HYPH</name>
<evidence type="ECO:0000256" key="6">
    <source>
        <dbReference type="ARBA" id="ARBA00023136"/>
    </source>
</evidence>
<dbReference type="PANTHER" id="PTHR33362">
    <property type="entry name" value="SIALIC ACID TRAP TRANSPORTER PERMEASE PROTEIN SIAT-RELATED"/>
    <property type="match status" value="1"/>
</dbReference>
<protein>
    <recommendedName>
        <fullName evidence="7">TRAP transporter large permease protein</fullName>
    </recommendedName>
</protein>
<dbReference type="NCBIfam" id="TIGR00786">
    <property type="entry name" value="dctM"/>
    <property type="match status" value="1"/>
</dbReference>
<dbReference type="RefSeq" id="WP_198880049.1">
    <property type="nucleotide sequence ID" value="NZ_JAEKJA010000001.1"/>
</dbReference>
<evidence type="ECO:0000313" key="9">
    <source>
        <dbReference type="EMBL" id="MBJ3774148.1"/>
    </source>
</evidence>
<reference evidence="9" key="1">
    <citation type="submission" date="2020-12" db="EMBL/GenBank/DDBJ databases">
        <title>Bacterial taxonomy.</title>
        <authorList>
            <person name="Pan X."/>
        </authorList>
    </citation>
    <scope>NUCLEOTIDE SEQUENCE</scope>
    <source>
        <strain evidence="9">B2012</strain>
    </source>
</reference>
<evidence type="ECO:0000256" key="4">
    <source>
        <dbReference type="ARBA" id="ARBA00022692"/>
    </source>
</evidence>